<evidence type="ECO:0000313" key="2">
    <source>
        <dbReference type="EMBL" id="KAB1660185.1"/>
    </source>
</evidence>
<reference evidence="2 3" key="1">
    <citation type="submission" date="2019-09" db="EMBL/GenBank/DDBJ databases">
        <title>Phylogeny of genus Pseudoclavibacter and closely related genus.</title>
        <authorList>
            <person name="Li Y."/>
        </authorList>
    </citation>
    <scope>NUCLEOTIDE SEQUENCE [LARGE SCALE GENOMIC DNA]</scope>
    <source>
        <strain evidence="2 3">DSM 23821</strain>
    </source>
</reference>
<feature type="transmembrane region" description="Helical" evidence="1">
    <location>
        <begin position="53"/>
        <end position="72"/>
    </location>
</feature>
<gene>
    <name evidence="2" type="ORF">F8O01_04495</name>
</gene>
<keyword evidence="3" id="KW-1185">Reference proteome</keyword>
<evidence type="ECO:0000256" key="1">
    <source>
        <dbReference type="SAM" id="Phobius"/>
    </source>
</evidence>
<sequence>MSLPLLTITYSRLYGVSTTQPAGPRSTRLLLTILTILVAALASNLAITHLAASAWWGLIPAVVAFVSTIVLGRSYDDALRDELRGTTERAG</sequence>
<dbReference type="OrthoDB" id="3297538at2"/>
<dbReference type="RefSeq" id="WP_158039681.1">
    <property type="nucleotide sequence ID" value="NZ_JACCFV010000001.1"/>
</dbReference>
<protein>
    <submittedName>
        <fullName evidence="2">Uncharacterized protein</fullName>
    </submittedName>
</protein>
<keyword evidence="1" id="KW-0472">Membrane</keyword>
<name>A0A7J5BZV2_9MICO</name>
<comment type="caution">
    <text evidence="2">The sequence shown here is derived from an EMBL/GenBank/DDBJ whole genome shotgun (WGS) entry which is preliminary data.</text>
</comment>
<evidence type="ECO:0000313" key="3">
    <source>
        <dbReference type="Proteomes" id="UP000467240"/>
    </source>
</evidence>
<organism evidence="2 3">
    <name type="scientific">Pseudoclavibacter chungangensis</name>
    <dbReference type="NCBI Taxonomy" id="587635"/>
    <lineage>
        <taxon>Bacteria</taxon>
        <taxon>Bacillati</taxon>
        <taxon>Actinomycetota</taxon>
        <taxon>Actinomycetes</taxon>
        <taxon>Micrococcales</taxon>
        <taxon>Microbacteriaceae</taxon>
        <taxon>Pseudoclavibacter</taxon>
    </lineage>
</organism>
<dbReference type="Proteomes" id="UP000467240">
    <property type="component" value="Unassembled WGS sequence"/>
</dbReference>
<keyword evidence="1" id="KW-1133">Transmembrane helix</keyword>
<proteinExistence type="predicted"/>
<accession>A0A7J5BZV2</accession>
<dbReference type="EMBL" id="WBJZ01000004">
    <property type="protein sequence ID" value="KAB1660185.1"/>
    <property type="molecule type" value="Genomic_DNA"/>
</dbReference>
<keyword evidence="1" id="KW-0812">Transmembrane</keyword>
<dbReference type="AlphaFoldDB" id="A0A7J5BZV2"/>
<feature type="transmembrane region" description="Helical" evidence="1">
    <location>
        <begin position="29"/>
        <end position="47"/>
    </location>
</feature>